<evidence type="ECO:0000259" key="1">
    <source>
        <dbReference type="PROSITE" id="PS51462"/>
    </source>
</evidence>
<dbReference type="SUPFAM" id="SSF55811">
    <property type="entry name" value="Nudix"/>
    <property type="match status" value="1"/>
</dbReference>
<dbReference type="InterPro" id="IPR000086">
    <property type="entry name" value="NUDIX_hydrolase_dom"/>
</dbReference>
<sequence>MEINPHTNSDMSNQNIKNNDKVSVRITDKELHRVVTTTLIYKPNLTYLITRRALHKISHPGKWTIPGGGLSVDDYINTKTSKHGPNLWYDVLEKSLRREIKEEVGLKIGSPELVTDMTFIRPDGIPVVVFSYMAPYVSGEVRIDHGPDNETIDFAWVTFEEALKYDLVGGIWYEMCQADKILKNRKL</sequence>
<dbReference type="EMBL" id="MHVL01000034">
    <property type="protein sequence ID" value="OHA92855.1"/>
    <property type="molecule type" value="Genomic_DNA"/>
</dbReference>
<dbReference type="Gene3D" id="3.90.79.10">
    <property type="entry name" value="Nucleoside Triphosphate Pyrophosphohydrolase"/>
    <property type="match status" value="1"/>
</dbReference>
<protein>
    <recommendedName>
        <fullName evidence="1">Nudix hydrolase domain-containing protein</fullName>
    </recommendedName>
</protein>
<dbReference type="CDD" id="cd02883">
    <property type="entry name" value="NUDIX_Hydrolase"/>
    <property type="match status" value="1"/>
</dbReference>
<evidence type="ECO:0000313" key="2">
    <source>
        <dbReference type="EMBL" id="OHA92855.1"/>
    </source>
</evidence>
<evidence type="ECO:0000313" key="3">
    <source>
        <dbReference type="Proteomes" id="UP000179264"/>
    </source>
</evidence>
<feature type="domain" description="Nudix hydrolase" evidence="1">
    <location>
        <begin position="30"/>
        <end position="180"/>
    </location>
</feature>
<comment type="caution">
    <text evidence="2">The sequence shown here is derived from an EMBL/GenBank/DDBJ whole genome shotgun (WGS) entry which is preliminary data.</text>
</comment>
<dbReference type="PROSITE" id="PS51462">
    <property type="entry name" value="NUDIX"/>
    <property type="match status" value="1"/>
</dbReference>
<gene>
    <name evidence="2" type="ORF">A2W58_03330</name>
</gene>
<name>A0A1G2T6F4_9BACT</name>
<organism evidence="2 3">
    <name type="scientific">Candidatus Zambryskibacteria bacterium RIFCSPHIGHO2_02_38_10.5</name>
    <dbReference type="NCBI Taxonomy" id="1802742"/>
    <lineage>
        <taxon>Bacteria</taxon>
        <taxon>Candidatus Zambryskiibacteriota</taxon>
    </lineage>
</organism>
<dbReference type="AlphaFoldDB" id="A0A1G2T6F4"/>
<dbReference type="InterPro" id="IPR015797">
    <property type="entry name" value="NUDIX_hydrolase-like_dom_sf"/>
</dbReference>
<accession>A0A1G2T6F4</accession>
<proteinExistence type="predicted"/>
<dbReference type="Proteomes" id="UP000179264">
    <property type="component" value="Unassembled WGS sequence"/>
</dbReference>
<reference evidence="2 3" key="1">
    <citation type="journal article" date="2016" name="Nat. Commun.">
        <title>Thousands of microbial genomes shed light on interconnected biogeochemical processes in an aquifer system.</title>
        <authorList>
            <person name="Anantharaman K."/>
            <person name="Brown C.T."/>
            <person name="Hug L.A."/>
            <person name="Sharon I."/>
            <person name="Castelle C.J."/>
            <person name="Probst A.J."/>
            <person name="Thomas B.C."/>
            <person name="Singh A."/>
            <person name="Wilkins M.J."/>
            <person name="Karaoz U."/>
            <person name="Brodie E.L."/>
            <person name="Williams K.H."/>
            <person name="Hubbard S.S."/>
            <person name="Banfield J.F."/>
        </authorList>
    </citation>
    <scope>NUCLEOTIDE SEQUENCE [LARGE SCALE GENOMIC DNA]</scope>
</reference>
<dbReference type="Pfam" id="PF00293">
    <property type="entry name" value="NUDIX"/>
    <property type="match status" value="1"/>
</dbReference>